<reference evidence="11" key="1">
    <citation type="submission" date="2022-06" db="EMBL/GenBank/DDBJ databases">
        <title>Gracilimonas sp. CAU 1638 isolated from sea sediment.</title>
        <authorList>
            <person name="Kim W."/>
        </authorList>
    </citation>
    <scope>NUCLEOTIDE SEQUENCE</scope>
    <source>
        <strain evidence="11">CAU 1638</strain>
    </source>
</reference>
<feature type="domain" description="Polymerase nucleotidyl transferase" evidence="10">
    <location>
        <begin position="17"/>
        <end position="88"/>
    </location>
</feature>
<evidence type="ECO:0000256" key="2">
    <source>
        <dbReference type="ARBA" id="ARBA00022649"/>
    </source>
</evidence>
<dbReference type="Pfam" id="PF01909">
    <property type="entry name" value="NTP_transf_2"/>
    <property type="match status" value="1"/>
</dbReference>
<dbReference type="InterPro" id="IPR043519">
    <property type="entry name" value="NT_sf"/>
</dbReference>
<evidence type="ECO:0000256" key="6">
    <source>
        <dbReference type="ARBA" id="ARBA00022741"/>
    </source>
</evidence>
<dbReference type="Gene3D" id="3.30.460.10">
    <property type="entry name" value="Beta Polymerase, domain 2"/>
    <property type="match status" value="1"/>
</dbReference>
<sequence length="95" mass="11150">MITKEQENIIIEKTRPFKPERIGIFGSYARNEQTKESDLDILVNFRERINLLDIVGLEQELSDLLGMKVDLITEKSVDKKLRSYIRKDLKLILDD</sequence>
<dbReference type="AlphaFoldDB" id="A0A9X2RDJ9"/>
<comment type="cofactor">
    <cofactor evidence="1">
        <name>Mg(2+)</name>
        <dbReference type="ChEBI" id="CHEBI:18420"/>
    </cofactor>
</comment>
<keyword evidence="8" id="KW-0460">Magnesium</keyword>
<evidence type="ECO:0000259" key="10">
    <source>
        <dbReference type="Pfam" id="PF01909"/>
    </source>
</evidence>
<keyword evidence="3" id="KW-0808">Transferase</keyword>
<evidence type="ECO:0000313" key="11">
    <source>
        <dbReference type="EMBL" id="MCP9291310.1"/>
    </source>
</evidence>
<keyword evidence="4" id="KW-0548">Nucleotidyltransferase</keyword>
<evidence type="ECO:0000256" key="5">
    <source>
        <dbReference type="ARBA" id="ARBA00022723"/>
    </source>
</evidence>
<dbReference type="Proteomes" id="UP001139125">
    <property type="component" value="Unassembled WGS sequence"/>
</dbReference>
<evidence type="ECO:0000256" key="3">
    <source>
        <dbReference type="ARBA" id="ARBA00022679"/>
    </source>
</evidence>
<keyword evidence="12" id="KW-1185">Reference proteome</keyword>
<organism evidence="11 12">
    <name type="scientific">Gracilimonas sediminicola</name>
    <dbReference type="NCBI Taxonomy" id="2952158"/>
    <lineage>
        <taxon>Bacteria</taxon>
        <taxon>Pseudomonadati</taxon>
        <taxon>Balneolota</taxon>
        <taxon>Balneolia</taxon>
        <taxon>Balneolales</taxon>
        <taxon>Balneolaceae</taxon>
        <taxon>Gracilimonas</taxon>
    </lineage>
</organism>
<evidence type="ECO:0000256" key="7">
    <source>
        <dbReference type="ARBA" id="ARBA00022840"/>
    </source>
</evidence>
<evidence type="ECO:0000256" key="4">
    <source>
        <dbReference type="ARBA" id="ARBA00022695"/>
    </source>
</evidence>
<keyword evidence="2" id="KW-1277">Toxin-antitoxin system</keyword>
<dbReference type="InterPro" id="IPR052038">
    <property type="entry name" value="Type-VII_TA_antitoxin"/>
</dbReference>
<keyword evidence="5" id="KW-0479">Metal-binding</keyword>
<name>A0A9X2RDJ9_9BACT</name>
<protein>
    <submittedName>
        <fullName evidence="11">Nucleotidyltransferase family protein</fullName>
    </submittedName>
</protein>
<keyword evidence="7" id="KW-0067">ATP-binding</keyword>
<dbReference type="CDD" id="cd05403">
    <property type="entry name" value="NT_KNTase_like"/>
    <property type="match status" value="1"/>
</dbReference>
<comment type="caution">
    <text evidence="11">The sequence shown here is derived from an EMBL/GenBank/DDBJ whole genome shotgun (WGS) entry which is preliminary data.</text>
</comment>
<dbReference type="SUPFAM" id="SSF81301">
    <property type="entry name" value="Nucleotidyltransferase"/>
    <property type="match status" value="1"/>
</dbReference>
<comment type="similarity">
    <text evidence="9">Belongs to the MntA antitoxin family.</text>
</comment>
<dbReference type="GO" id="GO:0005524">
    <property type="term" value="F:ATP binding"/>
    <property type="evidence" value="ECO:0007669"/>
    <property type="project" value="UniProtKB-KW"/>
</dbReference>
<keyword evidence="6" id="KW-0547">Nucleotide-binding</keyword>
<proteinExistence type="inferred from homology"/>
<evidence type="ECO:0000313" key="12">
    <source>
        <dbReference type="Proteomes" id="UP001139125"/>
    </source>
</evidence>
<accession>A0A9X2RDJ9</accession>
<dbReference type="InterPro" id="IPR002934">
    <property type="entry name" value="Polymerase_NTP_transf_dom"/>
</dbReference>
<dbReference type="GO" id="GO:0046872">
    <property type="term" value="F:metal ion binding"/>
    <property type="evidence" value="ECO:0007669"/>
    <property type="project" value="UniProtKB-KW"/>
</dbReference>
<dbReference type="PANTHER" id="PTHR33571">
    <property type="entry name" value="SSL8005 PROTEIN"/>
    <property type="match status" value="1"/>
</dbReference>
<gene>
    <name evidence="11" type="ORF">NM125_06920</name>
</gene>
<evidence type="ECO:0000256" key="1">
    <source>
        <dbReference type="ARBA" id="ARBA00001946"/>
    </source>
</evidence>
<dbReference type="EMBL" id="JANDBC010000001">
    <property type="protein sequence ID" value="MCP9291310.1"/>
    <property type="molecule type" value="Genomic_DNA"/>
</dbReference>
<evidence type="ECO:0000256" key="8">
    <source>
        <dbReference type="ARBA" id="ARBA00022842"/>
    </source>
</evidence>
<dbReference type="PANTHER" id="PTHR33571:SF14">
    <property type="entry name" value="PROTEIN ADENYLYLTRANSFERASE MJ0435-RELATED"/>
    <property type="match status" value="1"/>
</dbReference>
<dbReference type="GO" id="GO:0016779">
    <property type="term" value="F:nucleotidyltransferase activity"/>
    <property type="evidence" value="ECO:0007669"/>
    <property type="project" value="UniProtKB-KW"/>
</dbReference>
<dbReference type="RefSeq" id="WP_255134137.1">
    <property type="nucleotide sequence ID" value="NZ_JANDBC010000001.1"/>
</dbReference>
<evidence type="ECO:0000256" key="9">
    <source>
        <dbReference type="ARBA" id="ARBA00038276"/>
    </source>
</evidence>